<accession>A0ABX0RE28</accession>
<protein>
    <submittedName>
        <fullName evidence="1">Uncharacterized protein</fullName>
    </submittedName>
</protein>
<gene>
    <name evidence="1" type="ORF">F3J40_09985</name>
</gene>
<evidence type="ECO:0000313" key="1">
    <source>
        <dbReference type="EMBL" id="NIF21924.1"/>
    </source>
</evidence>
<keyword evidence="2" id="KW-1185">Reference proteome</keyword>
<name>A0ABX0RE28_9GAMM</name>
<organism evidence="1 2">
    <name type="scientific">Candidatus Pantoea multigeneris</name>
    <dbReference type="NCBI Taxonomy" id="2608357"/>
    <lineage>
        <taxon>Bacteria</taxon>
        <taxon>Pseudomonadati</taxon>
        <taxon>Pseudomonadota</taxon>
        <taxon>Gammaproteobacteria</taxon>
        <taxon>Enterobacterales</taxon>
        <taxon>Erwiniaceae</taxon>
        <taxon>Pantoea</taxon>
    </lineage>
</organism>
<sequence>MHYQSLLNVIRASLYKPEEFKFVTGNHSDISVFIKNGHIMGFTRILENSDNACLTFYRYGLYDYDQHLLYRCECLFSARKEYSFADWMLMCPVNRFSLCDATLEQFLSPPPP</sequence>
<dbReference type="RefSeq" id="WP_167014202.1">
    <property type="nucleotide sequence ID" value="NZ_VWXF01000003.1"/>
</dbReference>
<proteinExistence type="predicted"/>
<dbReference type="EMBL" id="VWXF01000003">
    <property type="protein sequence ID" value="NIF21924.1"/>
    <property type="molecule type" value="Genomic_DNA"/>
</dbReference>
<comment type="caution">
    <text evidence="1">The sequence shown here is derived from an EMBL/GenBank/DDBJ whole genome shotgun (WGS) entry which is preliminary data.</text>
</comment>
<dbReference type="Proteomes" id="UP001515683">
    <property type="component" value="Unassembled WGS sequence"/>
</dbReference>
<reference evidence="1 2" key="1">
    <citation type="journal article" date="2019" name="bioRxiv">
        <title>Bacteria contribute to plant secondary compound degradation in a generalist herbivore system.</title>
        <authorList>
            <person name="Francoeur C.B."/>
            <person name="Khadempour L."/>
            <person name="Moreira-Soto R.D."/>
            <person name="Gotting K."/>
            <person name="Book A.J."/>
            <person name="Pinto-Tomas A.A."/>
            <person name="Keefover-Ring K."/>
            <person name="Currie C.R."/>
        </authorList>
    </citation>
    <scope>NUCLEOTIDE SEQUENCE [LARGE SCALE GENOMIC DNA]</scope>
    <source>
        <strain evidence="1">Acro-835</strain>
    </source>
</reference>
<evidence type="ECO:0000313" key="2">
    <source>
        <dbReference type="Proteomes" id="UP001515683"/>
    </source>
</evidence>